<feature type="domain" description="DDE-1" evidence="2">
    <location>
        <begin position="7"/>
        <end position="83"/>
    </location>
</feature>
<evidence type="ECO:0000313" key="4">
    <source>
        <dbReference type="Proteomes" id="UP000245464"/>
    </source>
</evidence>
<dbReference type="Proteomes" id="UP000245464">
    <property type="component" value="Chromosome 6"/>
</dbReference>
<dbReference type="GeneID" id="90957212"/>
<protein>
    <recommendedName>
        <fullName evidence="2">DDE-1 domain-containing protein</fullName>
    </recommendedName>
</protein>
<feature type="compositionally biased region" description="Polar residues" evidence="1">
    <location>
        <begin position="316"/>
        <end position="335"/>
    </location>
</feature>
<dbReference type="KEGG" id="ptrr:90957212"/>
<gene>
    <name evidence="3" type="ORF">PtrM4_123260</name>
</gene>
<dbReference type="RefSeq" id="XP_065961753.1">
    <property type="nucleotide sequence ID" value="XM_066108568.1"/>
</dbReference>
<dbReference type="InterPro" id="IPR004875">
    <property type="entry name" value="DDE_SF_endonuclease_dom"/>
</dbReference>
<dbReference type="Pfam" id="PF03184">
    <property type="entry name" value="DDE_1"/>
    <property type="match status" value="1"/>
</dbReference>
<accession>A0A834RU73</accession>
<dbReference type="EMBL" id="NQIK02000006">
    <property type="protein sequence ID" value="KAF7569911.1"/>
    <property type="molecule type" value="Genomic_DNA"/>
</dbReference>
<reference evidence="3" key="1">
    <citation type="journal article" date="2018" name="BMC Genomics">
        <title>Comparative genomics of the wheat fungal pathogen Pyrenophora tritici-repentis reveals chromosomal variations and genome plasticity.</title>
        <authorList>
            <person name="Moolhuijzen P."/>
            <person name="See P.T."/>
            <person name="Hane J.K."/>
            <person name="Shi G."/>
            <person name="Liu Z."/>
            <person name="Oliver R.P."/>
            <person name="Moffat C.S."/>
        </authorList>
    </citation>
    <scope>NUCLEOTIDE SEQUENCE [LARGE SCALE GENOMIC DNA]</scope>
    <source>
        <strain evidence="3">M4</strain>
    </source>
</reference>
<organism evidence="3 4">
    <name type="scientific">Pyrenophora tritici-repentis</name>
    <dbReference type="NCBI Taxonomy" id="45151"/>
    <lineage>
        <taxon>Eukaryota</taxon>
        <taxon>Fungi</taxon>
        <taxon>Dikarya</taxon>
        <taxon>Ascomycota</taxon>
        <taxon>Pezizomycotina</taxon>
        <taxon>Dothideomycetes</taxon>
        <taxon>Pleosporomycetidae</taxon>
        <taxon>Pleosporales</taxon>
        <taxon>Pleosporineae</taxon>
        <taxon>Pleosporaceae</taxon>
        <taxon>Pyrenophora</taxon>
    </lineage>
</organism>
<comment type="caution">
    <text evidence="3">The sequence shown here is derived from an EMBL/GenBank/DDBJ whole genome shotgun (WGS) entry which is preliminary data.</text>
</comment>
<sequence>MDFINFCNDNKILLAVFPPHATHTLQPLDVSLFKPLSDAYLNELTKYLQDSQGLLSIVKGDFFHLFWNAWCTAFRPQTITKSFEAIGIHPPNAEVILKRFAKAGYNSDESSSSCLSGDDWLKLESIIRRTVKDQSNKDVKKLRRSLHHISAQASLLRGEVKGLRAAMGIKKRREKKSYTLQLNKPHEYHGGAVFWSPKKVRQARDDEAARQQQQQLEKAQKAEARYLKEQSRLYKLQEAEQKHVEKERLKEVREKERAAEKAEKERRKAARDSQKAIQQPQNGKRKASQSSTQKQKRQKGVGDGAPRVQAEVATSIIPTQTTRQGRTTKVPSKYK</sequence>
<name>A0A834RU73_9PLEO</name>
<evidence type="ECO:0000313" key="3">
    <source>
        <dbReference type="EMBL" id="KAF7569911.1"/>
    </source>
</evidence>
<feature type="compositionally biased region" description="Basic and acidic residues" evidence="1">
    <location>
        <begin position="241"/>
        <end position="274"/>
    </location>
</feature>
<feature type="region of interest" description="Disordered" evidence="1">
    <location>
        <begin position="241"/>
        <end position="335"/>
    </location>
</feature>
<proteinExistence type="predicted"/>
<dbReference type="GO" id="GO:0003676">
    <property type="term" value="F:nucleic acid binding"/>
    <property type="evidence" value="ECO:0007669"/>
    <property type="project" value="InterPro"/>
</dbReference>
<dbReference type="AlphaFoldDB" id="A0A834RU73"/>
<evidence type="ECO:0000259" key="2">
    <source>
        <dbReference type="Pfam" id="PF03184"/>
    </source>
</evidence>
<evidence type="ECO:0000256" key="1">
    <source>
        <dbReference type="SAM" id="MobiDB-lite"/>
    </source>
</evidence>